<feature type="domain" description="Band 7" evidence="1">
    <location>
        <begin position="1"/>
        <end position="87"/>
    </location>
</feature>
<sequence length="98" mass="11097">MTISGAIRYRVRSAQKALCEVYDYDQNVQAAALGIIQQYIRGHELENLDIQQIEDEVLKGVREASAGWGLYIEKVYITDIGRTQNIRLLVNESILKGV</sequence>
<dbReference type="Pfam" id="PF01145">
    <property type="entry name" value="Band_7"/>
    <property type="match status" value="1"/>
</dbReference>
<proteinExistence type="predicted"/>
<dbReference type="Gene3D" id="3.30.479.30">
    <property type="entry name" value="Band 7 domain"/>
    <property type="match status" value="1"/>
</dbReference>
<dbReference type="InterPro" id="IPR001107">
    <property type="entry name" value="Band_7"/>
</dbReference>
<name>A0A6M3LBZ6_9ZZZZ</name>
<dbReference type="SUPFAM" id="SSF117892">
    <property type="entry name" value="Band 7/SPFH domain"/>
    <property type="match status" value="1"/>
</dbReference>
<gene>
    <name evidence="2" type="ORF">MM415B03210_0003</name>
</gene>
<dbReference type="AlphaFoldDB" id="A0A6M3LBZ6"/>
<accession>A0A6M3LBZ6</accession>
<dbReference type="EMBL" id="MT143030">
    <property type="protein sequence ID" value="QJA92003.1"/>
    <property type="molecule type" value="Genomic_DNA"/>
</dbReference>
<evidence type="ECO:0000313" key="2">
    <source>
        <dbReference type="EMBL" id="QJA92003.1"/>
    </source>
</evidence>
<reference evidence="2" key="1">
    <citation type="submission" date="2020-03" db="EMBL/GenBank/DDBJ databases">
        <title>The deep terrestrial virosphere.</title>
        <authorList>
            <person name="Holmfeldt K."/>
            <person name="Nilsson E."/>
            <person name="Simone D."/>
            <person name="Lopez-Fernandez M."/>
            <person name="Wu X."/>
            <person name="de Brujin I."/>
            <person name="Lundin D."/>
            <person name="Andersson A."/>
            <person name="Bertilsson S."/>
            <person name="Dopson M."/>
        </authorList>
    </citation>
    <scope>NUCLEOTIDE SEQUENCE</scope>
    <source>
        <strain evidence="2">MM415B03210</strain>
    </source>
</reference>
<organism evidence="2">
    <name type="scientific">viral metagenome</name>
    <dbReference type="NCBI Taxonomy" id="1070528"/>
    <lineage>
        <taxon>unclassified sequences</taxon>
        <taxon>metagenomes</taxon>
        <taxon>organismal metagenomes</taxon>
    </lineage>
</organism>
<protein>
    <submittedName>
        <fullName evidence="2">Putative SPFH domain / band 7 protein</fullName>
    </submittedName>
</protein>
<dbReference type="InterPro" id="IPR036013">
    <property type="entry name" value="Band_7/SPFH_dom_sf"/>
</dbReference>
<evidence type="ECO:0000259" key="1">
    <source>
        <dbReference type="Pfam" id="PF01145"/>
    </source>
</evidence>